<comment type="caution">
    <text evidence="1">The sequence shown here is derived from an EMBL/GenBank/DDBJ whole genome shotgun (WGS) entry which is preliminary data.</text>
</comment>
<evidence type="ECO:0000313" key="1">
    <source>
        <dbReference type="EMBL" id="KAI9905076.1"/>
    </source>
</evidence>
<accession>A0ACC0VGS0</accession>
<name>A0ACC0VGS0_9HYPO</name>
<dbReference type="Proteomes" id="UP001163324">
    <property type="component" value="Chromosome 1"/>
</dbReference>
<sequence length="409" mass="44341">MRDTARAAGKTLPPSSFLPLVKTLSSIPEQRILSALGSLSDIYCPLARVEVVPGQKEAPYEVADSGYASGAEDDNNDDDDGGYGYGKMDELRADEFERGFAERWLTGFLARAEELPFASEDAREQAADHASSILESFFAGTVEENRLAREELADYARSFFFDVTAVDGRPRIQVDVNDGLAGTDSADPDDVGLQTWGASVVISRLLCAEPERFGLLPDVVGQHPRIVELGAGTGLVSLVLAQLLPKLGVRAAHTTATDYHPAVLSNLASNIAMNTSRHEGDAAVLDSCALDWSAPALDEPPLDAGPADMLFATDVVYEREHALWLRDCSARLLGPRGVFWLSATDRPSGQRQDIVETVEAAFAETGTGVPRDGRGRRLVIRGWEALEKREGVGRGDEGGYRLYRIEWGF</sequence>
<protein>
    <submittedName>
        <fullName evidence="1">Uncharacterized protein</fullName>
    </submittedName>
</protein>
<dbReference type="EMBL" id="CM047940">
    <property type="protein sequence ID" value="KAI9905076.1"/>
    <property type="molecule type" value="Genomic_DNA"/>
</dbReference>
<gene>
    <name evidence="1" type="ORF">N3K66_001605</name>
</gene>
<organism evidence="1 2">
    <name type="scientific">Trichothecium roseum</name>
    <dbReference type="NCBI Taxonomy" id="47278"/>
    <lineage>
        <taxon>Eukaryota</taxon>
        <taxon>Fungi</taxon>
        <taxon>Dikarya</taxon>
        <taxon>Ascomycota</taxon>
        <taxon>Pezizomycotina</taxon>
        <taxon>Sordariomycetes</taxon>
        <taxon>Hypocreomycetidae</taxon>
        <taxon>Hypocreales</taxon>
        <taxon>Hypocreales incertae sedis</taxon>
        <taxon>Trichothecium</taxon>
    </lineage>
</organism>
<proteinExistence type="predicted"/>
<keyword evidence="2" id="KW-1185">Reference proteome</keyword>
<evidence type="ECO:0000313" key="2">
    <source>
        <dbReference type="Proteomes" id="UP001163324"/>
    </source>
</evidence>
<reference evidence="1" key="1">
    <citation type="submission" date="2022-10" db="EMBL/GenBank/DDBJ databases">
        <title>Complete Genome of Trichothecium roseum strain YXFP-22015, a Plant Pathogen Isolated from Citrus.</title>
        <authorList>
            <person name="Wang Y."/>
            <person name="Zhu L."/>
        </authorList>
    </citation>
    <scope>NUCLEOTIDE SEQUENCE</scope>
    <source>
        <strain evidence="1">YXFP-22015</strain>
    </source>
</reference>